<evidence type="ECO:0000256" key="1">
    <source>
        <dbReference type="SAM" id="Coils"/>
    </source>
</evidence>
<gene>
    <name evidence="2" type="ORF">B9N62_01880</name>
</gene>
<dbReference type="Pfam" id="PF10123">
    <property type="entry name" value="Mu-like_Pro"/>
    <property type="match status" value="1"/>
</dbReference>
<protein>
    <recommendedName>
        <fullName evidence="4">Mu-like prophage I protein</fullName>
    </recommendedName>
</protein>
<dbReference type="Proteomes" id="UP000195967">
    <property type="component" value="Unassembled WGS sequence"/>
</dbReference>
<accession>A0A1Y5MVJ0</accession>
<sequence length="282" mass="31143">MLITKDLIALKDDKEEVLSEICLAVTGFWQGHAGGTFSIDAADIEKMKLNFDKRSLDIVIDYEHQTLSGEIAPAAGWIKELFIKDGALYGRVSWTAKAKEFIKNGEYKYLSPVYDFMGVDEKTGAWQGCTLHSAALTNKPFLDELGEVRANKNFTKETSMDDTKNPKGEPQAQAAMQNGTNYEAQIVELKNQLNTSKQEVAALKEQLAQSAVDGAIIANKLQESQKQWALSYAKADLKGFNEFLKGVMLPQQKTSIPSNDMFANKSQSDAEIDVVKFALGGE</sequence>
<evidence type="ECO:0008006" key="4">
    <source>
        <dbReference type="Google" id="ProtNLM"/>
    </source>
</evidence>
<proteinExistence type="predicted"/>
<evidence type="ECO:0000313" key="3">
    <source>
        <dbReference type="Proteomes" id="UP000195967"/>
    </source>
</evidence>
<keyword evidence="1" id="KW-0175">Coiled coil</keyword>
<dbReference type="EMBL" id="NDYO01000002">
    <property type="protein sequence ID" value="OUT12548.1"/>
    <property type="molecule type" value="Genomic_DNA"/>
</dbReference>
<organism evidence="2 3">
    <name type="scientific">Campylobacter concisus</name>
    <dbReference type="NCBI Taxonomy" id="199"/>
    <lineage>
        <taxon>Bacteria</taxon>
        <taxon>Pseudomonadati</taxon>
        <taxon>Campylobacterota</taxon>
        <taxon>Epsilonproteobacteria</taxon>
        <taxon>Campylobacterales</taxon>
        <taxon>Campylobacteraceae</taxon>
        <taxon>Campylobacter</taxon>
    </lineage>
</organism>
<dbReference type="RefSeq" id="WP_087584121.1">
    <property type="nucleotide sequence ID" value="NZ_CABMKR010000002.1"/>
</dbReference>
<comment type="caution">
    <text evidence="2">The sequence shown here is derived from an EMBL/GenBank/DDBJ whole genome shotgun (WGS) entry which is preliminary data.</text>
</comment>
<dbReference type="InterPro" id="IPR012106">
    <property type="entry name" value="Phage_Mu_Gp1"/>
</dbReference>
<feature type="coiled-coil region" evidence="1">
    <location>
        <begin position="172"/>
        <end position="213"/>
    </location>
</feature>
<reference evidence="2 3" key="1">
    <citation type="submission" date="2017-04" db="EMBL/GenBank/DDBJ databases">
        <title>Complete genome of Campylobacter concisus ATCC 33237T and draft genomes for an additional eight well characterized C. concisus strains.</title>
        <authorList>
            <person name="Cornelius A.J."/>
            <person name="Miller W.G."/>
            <person name="Lastovica A.J."/>
            <person name="On S.L."/>
            <person name="French N.P."/>
            <person name="Vandenberg O."/>
            <person name="Biggs P.J."/>
        </authorList>
    </citation>
    <scope>NUCLEOTIDE SEQUENCE [LARGE SCALE GENOMIC DNA]</scope>
    <source>
        <strain evidence="2 3">Lasto28.99</strain>
    </source>
</reference>
<name>A0A1Y5MVJ0_9BACT</name>
<evidence type="ECO:0000313" key="2">
    <source>
        <dbReference type="EMBL" id="OUT12548.1"/>
    </source>
</evidence>
<dbReference type="AlphaFoldDB" id="A0A1Y5MVJ0"/>